<evidence type="ECO:0000256" key="4">
    <source>
        <dbReference type="ARBA" id="ARBA00022475"/>
    </source>
</evidence>
<feature type="transmembrane region" description="Helical" evidence="9">
    <location>
        <begin position="7"/>
        <end position="30"/>
    </location>
</feature>
<keyword evidence="7 9" id="KW-1133">Transmembrane helix</keyword>
<feature type="transmembrane region" description="Helical" evidence="9">
    <location>
        <begin position="189"/>
        <end position="212"/>
    </location>
</feature>
<dbReference type="GO" id="GO:0005304">
    <property type="term" value="F:L-valine transmembrane transporter activity"/>
    <property type="evidence" value="ECO:0007669"/>
    <property type="project" value="TreeGrafter"/>
</dbReference>
<feature type="transmembrane region" description="Helical" evidence="9">
    <location>
        <begin position="367"/>
        <end position="390"/>
    </location>
</feature>
<dbReference type="GO" id="GO:0015818">
    <property type="term" value="P:isoleucine transport"/>
    <property type="evidence" value="ECO:0007669"/>
    <property type="project" value="TreeGrafter"/>
</dbReference>
<feature type="transmembrane region" description="Helical" evidence="9">
    <location>
        <begin position="402"/>
        <end position="423"/>
    </location>
</feature>
<dbReference type="PANTHER" id="PTHR30588:SF0">
    <property type="entry name" value="BRANCHED-CHAIN AMINO ACID PERMEASE BRNQ"/>
    <property type="match status" value="1"/>
</dbReference>
<reference evidence="11" key="1">
    <citation type="submission" date="2016-10" db="EMBL/GenBank/DDBJ databases">
        <authorList>
            <person name="Varghese N."/>
            <person name="Submissions S."/>
        </authorList>
    </citation>
    <scope>NUCLEOTIDE SEQUENCE [LARGE SCALE GENOMIC DNA]</scope>
    <source>
        <strain evidence="11">DSM 10002</strain>
    </source>
</reference>
<evidence type="ECO:0000256" key="6">
    <source>
        <dbReference type="ARBA" id="ARBA00022970"/>
    </source>
</evidence>
<feature type="transmembrane region" description="Helical" evidence="9">
    <location>
        <begin position="116"/>
        <end position="134"/>
    </location>
</feature>
<dbReference type="EMBL" id="LT629804">
    <property type="protein sequence ID" value="SDU79950.1"/>
    <property type="molecule type" value="Genomic_DNA"/>
</dbReference>
<keyword evidence="8 9" id="KW-0472">Membrane</keyword>
<feature type="transmembrane region" description="Helical" evidence="9">
    <location>
        <begin position="224"/>
        <end position="246"/>
    </location>
</feature>
<feature type="transmembrane region" description="Helical" evidence="9">
    <location>
        <begin position="271"/>
        <end position="293"/>
    </location>
</feature>
<comment type="subcellular location">
    <subcellularLocation>
        <location evidence="1">Cell membrane</location>
        <topology evidence="1">Multi-pass membrane protein</topology>
    </subcellularLocation>
</comment>
<feature type="transmembrane region" description="Helical" evidence="9">
    <location>
        <begin position="74"/>
        <end position="96"/>
    </location>
</feature>
<evidence type="ECO:0000256" key="7">
    <source>
        <dbReference type="ARBA" id="ARBA00022989"/>
    </source>
</evidence>
<dbReference type="Pfam" id="PF05525">
    <property type="entry name" value="Branch_AA_trans"/>
    <property type="match status" value="1"/>
</dbReference>
<dbReference type="GO" id="GO:0015190">
    <property type="term" value="F:L-leucine transmembrane transporter activity"/>
    <property type="evidence" value="ECO:0007669"/>
    <property type="project" value="TreeGrafter"/>
</dbReference>
<comment type="similarity">
    <text evidence="2">Belongs to the branched chain amino acid transporter family.</text>
</comment>
<feature type="transmembrane region" description="Helical" evidence="9">
    <location>
        <begin position="146"/>
        <end position="169"/>
    </location>
</feature>
<dbReference type="GO" id="GO:0015188">
    <property type="term" value="F:L-isoleucine transmembrane transporter activity"/>
    <property type="evidence" value="ECO:0007669"/>
    <property type="project" value="TreeGrafter"/>
</dbReference>
<dbReference type="Proteomes" id="UP000214355">
    <property type="component" value="Chromosome I"/>
</dbReference>
<dbReference type="STRING" id="131112.SAMN04489737_1050"/>
<evidence type="ECO:0000256" key="2">
    <source>
        <dbReference type="ARBA" id="ARBA00008540"/>
    </source>
</evidence>
<evidence type="ECO:0000313" key="10">
    <source>
        <dbReference type="EMBL" id="SDU79950.1"/>
    </source>
</evidence>
<dbReference type="InterPro" id="IPR004685">
    <property type="entry name" value="Brnchd-chn_aa_trnsp_Livcs"/>
</dbReference>
<keyword evidence="3" id="KW-0813">Transport</keyword>
<organism evidence="10 11">
    <name type="scientific">Arcanobacterium phocae</name>
    <dbReference type="NCBI Taxonomy" id="131112"/>
    <lineage>
        <taxon>Bacteria</taxon>
        <taxon>Bacillati</taxon>
        <taxon>Actinomycetota</taxon>
        <taxon>Actinomycetes</taxon>
        <taxon>Actinomycetales</taxon>
        <taxon>Actinomycetaceae</taxon>
        <taxon>Arcanobacterium</taxon>
    </lineage>
</organism>
<gene>
    <name evidence="10" type="ORF">SAMN04489737_1050</name>
</gene>
<keyword evidence="6" id="KW-0029">Amino-acid transport</keyword>
<keyword evidence="5 9" id="KW-0812">Transmembrane</keyword>
<evidence type="ECO:0000256" key="5">
    <source>
        <dbReference type="ARBA" id="ARBA00022692"/>
    </source>
</evidence>
<dbReference type="RefSeq" id="WP_091280695.1">
    <property type="nucleotide sequence ID" value="NZ_JABAPH010000011.1"/>
</dbReference>
<evidence type="ECO:0000256" key="9">
    <source>
        <dbReference type="SAM" id="Phobius"/>
    </source>
</evidence>
<keyword evidence="11" id="KW-1185">Reference proteome</keyword>
<evidence type="ECO:0000256" key="3">
    <source>
        <dbReference type="ARBA" id="ARBA00022448"/>
    </source>
</evidence>
<evidence type="ECO:0000256" key="8">
    <source>
        <dbReference type="ARBA" id="ARBA00023136"/>
    </source>
</evidence>
<proteinExistence type="inferred from homology"/>
<feature type="transmembrane region" description="Helical" evidence="9">
    <location>
        <begin position="305"/>
        <end position="324"/>
    </location>
</feature>
<protein>
    <submittedName>
        <fullName evidence="10">Branched-chain amino acid:cation transporter, LIVCS family</fullName>
    </submittedName>
</protein>
<evidence type="ECO:0000313" key="11">
    <source>
        <dbReference type="Proteomes" id="UP000214355"/>
    </source>
</evidence>
<sequence>MTPNRLILVTSLALFAMFFGAGNLIIPVMIGVDAGHLSWIAAIGFICSGVLLPAMSMVALASKRKEEKRLADRLGAPIGLVLTTAIFLSCGMIYGIPRVGAVSFEFAVAPLVNDSQWALAIYLFVFFAVAYTLARRPAKMVRHIGMVLTPTLLVLLAALVIASFTVPVINTEASPQFSSSPVAGGFIQGYFTMDALAALVFGGVIVASFAAAGHADRQLQKSTALAGVTAGLLLSVVYLGLIRVGLVGSGSNGAEVISGVAHQIFGRSGQMLFGAIVVLACLTTTLGLIAAFVHYFHELVPNVSAHAWLVICVSVSFALANLGLERILAVVAPLNQLLYPMVICLIVVSLVDLVVPIRLLWSYRAPAWIAGVLAVVEALYTTGISLFMPVREWLNLLPMGQLHMAWVVPALVGLFVGVGMDYANRNGHSNRANPGDKFVTA</sequence>
<dbReference type="AlphaFoldDB" id="A0A1H2LG09"/>
<dbReference type="PANTHER" id="PTHR30588">
    <property type="entry name" value="BRANCHED-CHAIN AMINO ACID TRANSPORT SYSTEM 2 CARRIER PROTEIN"/>
    <property type="match status" value="1"/>
</dbReference>
<dbReference type="GO" id="GO:0005886">
    <property type="term" value="C:plasma membrane"/>
    <property type="evidence" value="ECO:0007669"/>
    <property type="project" value="UniProtKB-SubCell"/>
</dbReference>
<keyword evidence="4" id="KW-1003">Cell membrane</keyword>
<dbReference type="NCBIfam" id="TIGR00796">
    <property type="entry name" value="livcs"/>
    <property type="match status" value="1"/>
</dbReference>
<dbReference type="GeneID" id="65344788"/>
<name>A0A1H2LG09_9ACTO</name>
<dbReference type="GO" id="GO:0015820">
    <property type="term" value="P:L-leucine transport"/>
    <property type="evidence" value="ECO:0007669"/>
    <property type="project" value="TreeGrafter"/>
</dbReference>
<feature type="transmembrane region" description="Helical" evidence="9">
    <location>
        <begin position="36"/>
        <end position="62"/>
    </location>
</feature>
<dbReference type="OrthoDB" id="9783920at2"/>
<accession>A0A1H2LG09</accession>
<feature type="transmembrane region" description="Helical" evidence="9">
    <location>
        <begin position="336"/>
        <end position="355"/>
    </location>
</feature>
<evidence type="ECO:0000256" key="1">
    <source>
        <dbReference type="ARBA" id="ARBA00004651"/>
    </source>
</evidence>